<organism evidence="1 2">
    <name type="scientific">Phlebia brevispora</name>
    <dbReference type="NCBI Taxonomy" id="194682"/>
    <lineage>
        <taxon>Eukaryota</taxon>
        <taxon>Fungi</taxon>
        <taxon>Dikarya</taxon>
        <taxon>Basidiomycota</taxon>
        <taxon>Agaricomycotina</taxon>
        <taxon>Agaricomycetes</taxon>
        <taxon>Polyporales</taxon>
        <taxon>Meruliaceae</taxon>
        <taxon>Phlebia</taxon>
    </lineage>
</organism>
<protein>
    <submittedName>
        <fullName evidence="1">Uncharacterized protein</fullName>
    </submittedName>
</protein>
<dbReference type="EMBL" id="JANHOG010000676">
    <property type="protein sequence ID" value="KAJ3552312.1"/>
    <property type="molecule type" value="Genomic_DNA"/>
</dbReference>
<evidence type="ECO:0000313" key="2">
    <source>
        <dbReference type="Proteomes" id="UP001148662"/>
    </source>
</evidence>
<comment type="caution">
    <text evidence="1">The sequence shown here is derived from an EMBL/GenBank/DDBJ whole genome shotgun (WGS) entry which is preliminary data.</text>
</comment>
<accession>A0ACC1T3R7</accession>
<evidence type="ECO:0000313" key="1">
    <source>
        <dbReference type="EMBL" id="KAJ3552312.1"/>
    </source>
</evidence>
<gene>
    <name evidence="1" type="ORF">NM688_g4214</name>
</gene>
<proteinExistence type="predicted"/>
<reference evidence="1" key="1">
    <citation type="submission" date="2022-07" db="EMBL/GenBank/DDBJ databases">
        <title>Genome Sequence of Phlebia brevispora.</title>
        <authorList>
            <person name="Buettner E."/>
        </authorList>
    </citation>
    <scope>NUCLEOTIDE SEQUENCE</scope>
    <source>
        <strain evidence="1">MPL23</strain>
    </source>
</reference>
<keyword evidence="2" id="KW-1185">Reference proteome</keyword>
<sequence>MLERKCVSRSRAARPIARHIRDVLCAAVCHRWLPRLSKVFPAQSSPTPRQIRAVQVPTSVRKHTGLQRYRVIGSPSTVDGGGDGKVPNGAGNGNSHAIGSIGDDAWSIGANDKLAAMVASSATIALTASAFSFQVNSAKTKQGFRPRLLRYLLRKGAKEQCQRCRCRVQPKVFNSALVQQNIRHTLSSANMFTDEDLKSRITATVYQSLLDRIAQIYTTAEDYALEAAAPDARSFDRSKRVHGLTGSYSGDFTWLILISYIVTERLSAPRSALSQAGAHGIIFRFFSGALVGF</sequence>
<name>A0ACC1T3R7_9APHY</name>
<dbReference type="Proteomes" id="UP001148662">
    <property type="component" value="Unassembled WGS sequence"/>
</dbReference>